<dbReference type="EMBL" id="JAACJK010000237">
    <property type="protein sequence ID" value="KAF5309311.1"/>
    <property type="molecule type" value="Genomic_DNA"/>
</dbReference>
<evidence type="ECO:0008006" key="4">
    <source>
        <dbReference type="Google" id="ProtNLM"/>
    </source>
</evidence>
<feature type="compositionally biased region" description="Polar residues" evidence="1">
    <location>
        <begin position="1"/>
        <end position="29"/>
    </location>
</feature>
<accession>A0A8H5ER73</accession>
<keyword evidence="3" id="KW-1185">Reference proteome</keyword>
<evidence type="ECO:0000256" key="1">
    <source>
        <dbReference type="SAM" id="MobiDB-lite"/>
    </source>
</evidence>
<dbReference type="OrthoDB" id="3139566at2759"/>
<evidence type="ECO:0000313" key="2">
    <source>
        <dbReference type="EMBL" id="KAF5309311.1"/>
    </source>
</evidence>
<dbReference type="AlphaFoldDB" id="A0A8H5ER73"/>
<dbReference type="Proteomes" id="UP000541558">
    <property type="component" value="Unassembled WGS sequence"/>
</dbReference>
<name>A0A8H5ER73_9AGAR</name>
<comment type="caution">
    <text evidence="2">The sequence shown here is derived from an EMBL/GenBank/DDBJ whole genome shotgun (WGS) entry which is preliminary data.</text>
</comment>
<protein>
    <recommendedName>
        <fullName evidence="4">F-box domain-containing protein</fullName>
    </recommendedName>
</protein>
<evidence type="ECO:0000313" key="3">
    <source>
        <dbReference type="Proteomes" id="UP000541558"/>
    </source>
</evidence>
<sequence>MKTLRMSESNVGVGETQGNPASEINHNQPPFNPGHNEEYQIFRESRQSSSHILASTINGNLVKRRIESPPNIDVSYIIAKESASLPDEQTDVDAQRGLRTSAIDRYQKRIGDLTQEEEKIHGAVIYLLRKLAKVRADKVENEERLYLLQTPIRWLPQEILETIFLSTVQDEQAWPDILTTSPLALIQVCSFWRKVAIRLPNLWTRFTFRIERPPLRDTALAPSPTIPHPRITLTELQVQERLDLWFQRSKPHPVSLCIRAPNYFSANNRTRKCTLSAVISIHSSRIEVLRIDSAHTDLLSGLVPYSSLTSLKRLELNFESCHQSGANTVKTFRNLPSITSIKYNLKFNNPFIFPVEWMNLTDVDLGDCPTGMSIVRWKVIVRCCTNLQRGRFFVSSNRTIPPDLGRNADIEKRCILPNLQLLTLTFEQATPLSSLFHKLKFPSLHTLELYLLAPVFDHTLASWYRVFRTLTSLRTLTISCPIIHYIAKLKQCLNELPWLECLKIKFQNDSSLFRILSADESACDDKSSDTPNLPILPRLRRLSVWAWKFSTGDYSRFWDMVETRTRYMHIRALDASALQFDAYESSRGDSQPFVVDVYIDKTKKYAGRAPEFWQKEIPSFVFRDDKKRFAGKLPGTLIPPHRVHVVYPYTAM</sequence>
<dbReference type="SUPFAM" id="SSF52047">
    <property type="entry name" value="RNI-like"/>
    <property type="match status" value="1"/>
</dbReference>
<dbReference type="InterPro" id="IPR032675">
    <property type="entry name" value="LRR_dom_sf"/>
</dbReference>
<proteinExistence type="predicted"/>
<reference evidence="2 3" key="1">
    <citation type="journal article" date="2020" name="ISME J.">
        <title>Uncovering the hidden diversity of litter-decomposition mechanisms in mushroom-forming fungi.</title>
        <authorList>
            <person name="Floudas D."/>
            <person name="Bentzer J."/>
            <person name="Ahren D."/>
            <person name="Johansson T."/>
            <person name="Persson P."/>
            <person name="Tunlid A."/>
        </authorList>
    </citation>
    <scope>NUCLEOTIDE SEQUENCE [LARGE SCALE GENOMIC DNA]</scope>
    <source>
        <strain evidence="2 3">CBS 175.51</strain>
    </source>
</reference>
<feature type="region of interest" description="Disordered" evidence="1">
    <location>
        <begin position="1"/>
        <end position="36"/>
    </location>
</feature>
<dbReference type="Gene3D" id="3.80.10.10">
    <property type="entry name" value="Ribonuclease Inhibitor"/>
    <property type="match status" value="1"/>
</dbReference>
<gene>
    <name evidence="2" type="ORF">D9611_014400</name>
</gene>
<organism evidence="2 3">
    <name type="scientific">Ephemerocybe angulata</name>
    <dbReference type="NCBI Taxonomy" id="980116"/>
    <lineage>
        <taxon>Eukaryota</taxon>
        <taxon>Fungi</taxon>
        <taxon>Dikarya</taxon>
        <taxon>Basidiomycota</taxon>
        <taxon>Agaricomycotina</taxon>
        <taxon>Agaricomycetes</taxon>
        <taxon>Agaricomycetidae</taxon>
        <taxon>Agaricales</taxon>
        <taxon>Agaricineae</taxon>
        <taxon>Psathyrellaceae</taxon>
        <taxon>Ephemerocybe</taxon>
    </lineage>
</organism>